<name>A0A1M6TH71_REIAG</name>
<dbReference type="EMBL" id="FRAA01000006">
    <property type="protein sequence ID" value="SHK56186.1"/>
    <property type="molecule type" value="Genomic_DNA"/>
</dbReference>
<keyword evidence="2" id="KW-1185">Reference proteome</keyword>
<organism evidence="1 2">
    <name type="scientific">Reichenbachiella agariperforans</name>
    <dbReference type="NCBI Taxonomy" id="156994"/>
    <lineage>
        <taxon>Bacteria</taxon>
        <taxon>Pseudomonadati</taxon>
        <taxon>Bacteroidota</taxon>
        <taxon>Cytophagia</taxon>
        <taxon>Cytophagales</taxon>
        <taxon>Reichenbachiellaceae</taxon>
        <taxon>Reichenbachiella</taxon>
    </lineage>
</organism>
<dbReference type="PROSITE" id="PS51257">
    <property type="entry name" value="PROKAR_LIPOPROTEIN"/>
    <property type="match status" value="1"/>
</dbReference>
<sequence>MTRIQFKIIYPILFSLLFASILLYSCKEDDVQPNVVQPKEEEKAVEDFIDYYSLLSYPIVSSQPTGSQFLLPELVFAYPIDSAFEVETDTSTLTYKFEMLDFSLSFFDQIQEFDRDVWSNTKDTLTLLPSSPLQREGTYLGEIKLQLYVQDDNEQWIAVNHTKTSKRYEQYFNYSISPVVHFQLVKGMHFLEDRALNPYRPNILFDLYFIPVDTFYWDEQLDIEVRHEYSIKIMQDGREVAFDYEIHEKDMQLEVTLDEALCESCTYSLDIELAYFTRVFGEEKQLEDPTGPIVDENSYTFVGGENQLSDQIIADNIDYQYPVDRQYTFLTKEYPYGYLKLLYHQEGLLNSDSDPSWATQVRISSLDDTYSKTVPLTYENLTFQYEMPDDLAKETIHKIEFLESSQDGQESVFHTLHIRTSLYDTFLEKIEDNGPSDGYWQYPGEKYDEYELRRFGNNLIIKEEAFDWVEVKGNEKNHVNPFLILTNDFDDSSYYQKIYDLVYKVVELGLLTIEENTEDGVPPLDAVYWWGYPYSFILNDEHIQNNFAPREDSEGTVSNLTYSYFVKHFVELRDKAKIHPNQDNSLIKNLQNTQFYSPKSTWPYYVYYTLPGDIHTSTYHHNP</sequence>
<proteinExistence type="predicted"/>
<dbReference type="RefSeq" id="WP_073123659.1">
    <property type="nucleotide sequence ID" value="NZ_FRAA01000006.1"/>
</dbReference>
<evidence type="ECO:0000313" key="1">
    <source>
        <dbReference type="EMBL" id="SHK56186.1"/>
    </source>
</evidence>
<gene>
    <name evidence="1" type="ORF">SAMN04488028_10637</name>
</gene>
<accession>A0A1M6TH71</accession>
<dbReference type="AlphaFoldDB" id="A0A1M6TH71"/>
<reference evidence="2" key="1">
    <citation type="submission" date="2016-11" db="EMBL/GenBank/DDBJ databases">
        <authorList>
            <person name="Varghese N."/>
            <person name="Submissions S."/>
        </authorList>
    </citation>
    <scope>NUCLEOTIDE SEQUENCE [LARGE SCALE GENOMIC DNA]</scope>
    <source>
        <strain evidence="2">DSM 26134</strain>
    </source>
</reference>
<dbReference type="STRING" id="156994.SAMN04488028_10637"/>
<dbReference type="Proteomes" id="UP000184474">
    <property type="component" value="Unassembled WGS sequence"/>
</dbReference>
<protein>
    <submittedName>
        <fullName evidence="1">Uncharacterized protein</fullName>
    </submittedName>
</protein>
<evidence type="ECO:0000313" key="2">
    <source>
        <dbReference type="Proteomes" id="UP000184474"/>
    </source>
</evidence>